<dbReference type="GO" id="GO:0004114">
    <property type="term" value="F:3',5'-cyclic-nucleotide phosphodiesterase activity"/>
    <property type="evidence" value="ECO:0007669"/>
    <property type="project" value="InterPro"/>
</dbReference>
<dbReference type="Gene3D" id="1.10.1300.10">
    <property type="entry name" value="3'5'-cyclic nucleotide phosphodiesterase, catalytic domain"/>
    <property type="match status" value="1"/>
</dbReference>
<keyword evidence="2" id="KW-0378">Hydrolase</keyword>
<evidence type="ECO:0000256" key="4">
    <source>
        <dbReference type="PIRSR" id="PIRSR623088-3"/>
    </source>
</evidence>
<evidence type="ECO:0000256" key="2">
    <source>
        <dbReference type="ARBA" id="ARBA00022801"/>
    </source>
</evidence>
<dbReference type="SUPFAM" id="SSF109604">
    <property type="entry name" value="HD-domain/PDEase-like"/>
    <property type="match status" value="1"/>
</dbReference>
<feature type="binding site" evidence="4">
    <location>
        <position position="129"/>
    </location>
    <ligand>
        <name>Zn(2+)</name>
        <dbReference type="ChEBI" id="CHEBI:29105"/>
        <label>2</label>
    </ligand>
</feature>
<sequence length="523" mass="58491">MLILKFNTLSADDLFAIERCLLRWLDDKARPSIDPDFNVLDYGRTELYGHLLGVFAKLGVLSALDITPSTLLDFLIDVDTTYLNAPYHSFYHAVDIVTVLYYILTELEADQYLSNLDIAALLIAALCHDAGHPGYNNLYQVNVKTELAARYNNTSVLEAYSATITRDLLHKHKLLKDLASTNGKSVTHHYTWTEGRFLDAIESLILATDMVYHFDLQEQAGVLEELLSQDDDEDDDSDWCSASDSDSFAIPTPSSSTYDEEDLCYSLNRDQRQSLCRILLHAADISNTVRPWAISKQWSDLIVQEFFRQGDAEKEAGLDVSPGMDRDQSTQPDISLKFGDFLVKPYFEALAGFLPSANIFLDTLNENRSEWVRLKTCPEAAFPPENAANNERQFPSSLLPPQPVLNPSGRRISVAAGTVVIPDRQIFVARKRQRSTMSINTRSSSSGGGPNNLLQRRPAGLRSASHTGVPRIIVPDRRPSDLLQQQAWLSPTLLKTTTVLESPVSMCHPQDRSPLSRVSKRLA</sequence>
<evidence type="ECO:0000256" key="3">
    <source>
        <dbReference type="PIRSR" id="PIRSR623088-1"/>
    </source>
</evidence>
<protein>
    <submittedName>
        <fullName evidence="7">Phosphodiesterase 1b</fullName>
    </submittedName>
</protein>
<dbReference type="InterPro" id="IPR036971">
    <property type="entry name" value="PDEase_catalytic_dom_sf"/>
</dbReference>
<feature type="binding site" evidence="4">
    <location>
        <position position="128"/>
    </location>
    <ligand>
        <name>Zn(2+)</name>
        <dbReference type="ChEBI" id="CHEBI:29105"/>
        <label>1</label>
    </ligand>
</feature>
<evidence type="ECO:0000313" key="8">
    <source>
        <dbReference type="Proteomes" id="UP000027586"/>
    </source>
</evidence>
<comment type="caution">
    <text evidence="7">The sequence shown here is derived from an EMBL/GenBank/DDBJ whole genome shotgun (WGS) entry which is preliminary data.</text>
</comment>
<dbReference type="SMART" id="SM00471">
    <property type="entry name" value="HDc"/>
    <property type="match status" value="1"/>
</dbReference>
<feature type="region of interest" description="Disordered" evidence="5">
    <location>
        <begin position="432"/>
        <end position="456"/>
    </location>
</feature>
<proteinExistence type="predicted"/>
<keyword evidence="8" id="KW-1185">Reference proteome</keyword>
<dbReference type="InterPro" id="IPR023088">
    <property type="entry name" value="PDEase"/>
</dbReference>
<name>A0A068S0Y1_9FUNG</name>
<dbReference type="InterPro" id="IPR003607">
    <property type="entry name" value="HD/PDEase_dom"/>
</dbReference>
<accession>A0A068S0Y1</accession>
<dbReference type="VEuPathDB" id="FungiDB:LCOR_06773.1"/>
<feature type="domain" description="PDEase" evidence="6">
    <location>
        <begin position="10"/>
        <end position="378"/>
    </location>
</feature>
<dbReference type="PROSITE" id="PS51845">
    <property type="entry name" value="PDEASE_I_2"/>
    <property type="match status" value="1"/>
</dbReference>
<reference evidence="7" key="1">
    <citation type="submission" date="2013-08" db="EMBL/GenBank/DDBJ databases">
        <title>Gene expansion shapes genome architecture in the human pathogen Lichtheimia corymbifera: an evolutionary genomics analysis in the ancient terrestrial Mucorales (Mucoromycotina).</title>
        <authorList>
            <person name="Schwartze V.U."/>
            <person name="Winter S."/>
            <person name="Shelest E."/>
            <person name="Marcet-Houben M."/>
            <person name="Horn F."/>
            <person name="Wehner S."/>
            <person name="Hoffmann K."/>
            <person name="Riege K."/>
            <person name="Sammeth M."/>
            <person name="Nowrousian M."/>
            <person name="Valiante V."/>
            <person name="Linde J."/>
            <person name="Jacobsen I.D."/>
            <person name="Marz M."/>
            <person name="Brakhage A.A."/>
            <person name="Gabaldon T."/>
            <person name="Bocker S."/>
            <person name="Voigt K."/>
        </authorList>
    </citation>
    <scope>NUCLEOTIDE SEQUENCE [LARGE SCALE GENOMIC DNA]</scope>
    <source>
        <strain evidence="7">FSU 9682</strain>
    </source>
</reference>
<evidence type="ECO:0000259" key="6">
    <source>
        <dbReference type="PROSITE" id="PS51845"/>
    </source>
</evidence>
<dbReference type="CDD" id="cd00077">
    <property type="entry name" value="HDc"/>
    <property type="match status" value="1"/>
</dbReference>
<dbReference type="PRINTS" id="PR00387">
    <property type="entry name" value="PDIESTERASE1"/>
</dbReference>
<feature type="binding site" evidence="4">
    <location>
        <position position="129"/>
    </location>
    <ligand>
        <name>Zn(2+)</name>
        <dbReference type="ChEBI" id="CHEBI:29105"/>
        <label>1</label>
    </ligand>
</feature>
<feature type="region of interest" description="Disordered" evidence="5">
    <location>
        <begin position="504"/>
        <end position="523"/>
    </location>
</feature>
<dbReference type="GO" id="GO:0007165">
    <property type="term" value="P:signal transduction"/>
    <property type="evidence" value="ECO:0007669"/>
    <property type="project" value="InterPro"/>
</dbReference>
<evidence type="ECO:0000256" key="5">
    <source>
        <dbReference type="SAM" id="MobiDB-lite"/>
    </source>
</evidence>
<organism evidence="7 8">
    <name type="scientific">Lichtheimia corymbifera JMRC:FSU:9682</name>
    <dbReference type="NCBI Taxonomy" id="1263082"/>
    <lineage>
        <taxon>Eukaryota</taxon>
        <taxon>Fungi</taxon>
        <taxon>Fungi incertae sedis</taxon>
        <taxon>Mucoromycota</taxon>
        <taxon>Mucoromycotina</taxon>
        <taxon>Mucoromycetes</taxon>
        <taxon>Mucorales</taxon>
        <taxon>Lichtheimiaceae</taxon>
        <taxon>Lichtheimia</taxon>
    </lineage>
</organism>
<feature type="binding site" evidence="4">
    <location>
        <position position="284"/>
    </location>
    <ligand>
        <name>Zn(2+)</name>
        <dbReference type="ChEBI" id="CHEBI:29105"/>
        <label>1</label>
    </ligand>
</feature>
<evidence type="ECO:0000256" key="1">
    <source>
        <dbReference type="ARBA" id="ARBA00022723"/>
    </source>
</evidence>
<dbReference type="AlphaFoldDB" id="A0A068S0Y1"/>
<dbReference type="PANTHER" id="PTHR11347">
    <property type="entry name" value="CYCLIC NUCLEOTIDE PHOSPHODIESTERASE"/>
    <property type="match status" value="1"/>
</dbReference>
<gene>
    <name evidence="7" type="ORF">LCOR_06773.1</name>
</gene>
<evidence type="ECO:0000313" key="7">
    <source>
        <dbReference type="EMBL" id="CDH55655.1"/>
    </source>
</evidence>
<feature type="binding site" evidence="4">
    <location>
        <position position="92"/>
    </location>
    <ligand>
        <name>Zn(2+)</name>
        <dbReference type="ChEBI" id="CHEBI:29105"/>
        <label>1</label>
    </ligand>
</feature>
<dbReference type="Pfam" id="PF00233">
    <property type="entry name" value="PDEase_I"/>
    <property type="match status" value="1"/>
</dbReference>
<feature type="active site" description="Proton donor" evidence="3">
    <location>
        <position position="88"/>
    </location>
</feature>
<dbReference type="EMBL" id="CBTN010000031">
    <property type="protein sequence ID" value="CDH55655.1"/>
    <property type="molecule type" value="Genomic_DNA"/>
</dbReference>
<dbReference type="STRING" id="1263082.A0A068S0Y1"/>
<keyword evidence="1 4" id="KW-0479">Metal-binding</keyword>
<feature type="region of interest" description="Disordered" evidence="5">
    <location>
        <begin position="230"/>
        <end position="255"/>
    </location>
</feature>
<dbReference type="InterPro" id="IPR002073">
    <property type="entry name" value="PDEase_catalytic_dom"/>
</dbReference>
<dbReference type="Proteomes" id="UP000027586">
    <property type="component" value="Unassembled WGS sequence"/>
</dbReference>
<dbReference type="OrthoDB" id="546632at2759"/>
<dbReference type="GO" id="GO:0046872">
    <property type="term" value="F:metal ion binding"/>
    <property type="evidence" value="ECO:0007669"/>
    <property type="project" value="UniProtKB-KW"/>
</dbReference>